<organism evidence="1 2">
    <name type="scientific">Ambispora leptoticha</name>
    <dbReference type="NCBI Taxonomy" id="144679"/>
    <lineage>
        <taxon>Eukaryota</taxon>
        <taxon>Fungi</taxon>
        <taxon>Fungi incertae sedis</taxon>
        <taxon>Mucoromycota</taxon>
        <taxon>Glomeromycotina</taxon>
        <taxon>Glomeromycetes</taxon>
        <taxon>Archaeosporales</taxon>
        <taxon>Ambisporaceae</taxon>
        <taxon>Ambispora</taxon>
    </lineage>
</organism>
<sequence>MYRIPRVVPWTSIDEYEQVYQWLYAEAAELHELGVKRVKAWSSRGQVPHAIISTASFVEVSMRDNYYNNKQHSMNRISEHELRLLYSMVFIRFVNGMVDPAQQGVYAISIATLATKLNLPLWFVELRHAGTHELLPSLSILRNGVRQALNWLKENYWTSQNP</sequence>
<proteinExistence type="predicted"/>
<dbReference type="PANTHER" id="PTHR15002">
    <property type="entry name" value="RIBOSOMAL BIOGENESIS PROTEIN LAS1L"/>
    <property type="match status" value="1"/>
</dbReference>
<name>A0A9N9DUZ3_9GLOM</name>
<dbReference type="GO" id="GO:0000470">
    <property type="term" value="P:maturation of LSU-rRNA"/>
    <property type="evidence" value="ECO:0007669"/>
    <property type="project" value="TreeGrafter"/>
</dbReference>
<dbReference type="PANTHER" id="PTHR15002:SF0">
    <property type="entry name" value="RIBOSOMAL BIOGENESIS PROTEIN LAS1L"/>
    <property type="match status" value="1"/>
</dbReference>
<evidence type="ECO:0000313" key="1">
    <source>
        <dbReference type="EMBL" id="CAG8653561.1"/>
    </source>
</evidence>
<dbReference type="GO" id="GO:0000460">
    <property type="term" value="P:maturation of 5.8S rRNA"/>
    <property type="evidence" value="ECO:0007669"/>
    <property type="project" value="TreeGrafter"/>
</dbReference>
<dbReference type="OrthoDB" id="10263222at2759"/>
<keyword evidence="2" id="KW-1185">Reference proteome</keyword>
<evidence type="ECO:0000313" key="2">
    <source>
        <dbReference type="Proteomes" id="UP000789508"/>
    </source>
</evidence>
<gene>
    <name evidence="1" type="ORF">ALEPTO_LOCUS10096</name>
</gene>
<feature type="non-terminal residue" evidence="1">
    <location>
        <position position="162"/>
    </location>
</feature>
<protein>
    <submittedName>
        <fullName evidence="1">6119_t:CDS:1</fullName>
    </submittedName>
</protein>
<dbReference type="GO" id="GO:0030687">
    <property type="term" value="C:preribosome, large subunit precursor"/>
    <property type="evidence" value="ECO:0007669"/>
    <property type="project" value="TreeGrafter"/>
</dbReference>
<dbReference type="GO" id="GO:0090730">
    <property type="term" value="C:Las1 complex"/>
    <property type="evidence" value="ECO:0007669"/>
    <property type="project" value="InterPro"/>
</dbReference>
<dbReference type="InterPro" id="IPR007174">
    <property type="entry name" value="Las1"/>
</dbReference>
<dbReference type="Proteomes" id="UP000789508">
    <property type="component" value="Unassembled WGS sequence"/>
</dbReference>
<dbReference type="AlphaFoldDB" id="A0A9N9DUZ3"/>
<accession>A0A9N9DUZ3</accession>
<dbReference type="Pfam" id="PF04031">
    <property type="entry name" value="Las1"/>
    <property type="match status" value="1"/>
</dbReference>
<reference evidence="1" key="1">
    <citation type="submission" date="2021-06" db="EMBL/GenBank/DDBJ databases">
        <authorList>
            <person name="Kallberg Y."/>
            <person name="Tangrot J."/>
            <person name="Rosling A."/>
        </authorList>
    </citation>
    <scope>NUCLEOTIDE SEQUENCE</scope>
    <source>
        <strain evidence="1">FL130A</strain>
    </source>
</reference>
<comment type="caution">
    <text evidence="1">The sequence shown here is derived from an EMBL/GenBank/DDBJ whole genome shotgun (WGS) entry which is preliminary data.</text>
</comment>
<dbReference type="GO" id="GO:0004519">
    <property type="term" value="F:endonuclease activity"/>
    <property type="evidence" value="ECO:0007669"/>
    <property type="project" value="InterPro"/>
</dbReference>
<dbReference type="EMBL" id="CAJVPS010009839">
    <property type="protein sequence ID" value="CAG8653561.1"/>
    <property type="molecule type" value="Genomic_DNA"/>
</dbReference>